<keyword evidence="2" id="KW-0223">Dioxygenase</keyword>
<dbReference type="Pfam" id="PF07883">
    <property type="entry name" value="Cupin_2"/>
    <property type="match status" value="1"/>
</dbReference>
<dbReference type="SUPFAM" id="SSF51182">
    <property type="entry name" value="RmlC-like cupins"/>
    <property type="match status" value="1"/>
</dbReference>
<feature type="domain" description="Cupin type-2" evidence="1">
    <location>
        <begin position="50"/>
        <end position="107"/>
    </location>
</feature>
<dbReference type="PANTHER" id="PTHR43698:SF1">
    <property type="entry name" value="BLL4564 PROTEIN"/>
    <property type="match status" value="1"/>
</dbReference>
<dbReference type="CDD" id="cd02233">
    <property type="entry name" value="cupin_HNL-like"/>
    <property type="match status" value="1"/>
</dbReference>
<evidence type="ECO:0000313" key="2">
    <source>
        <dbReference type="EMBL" id="RKR29827.1"/>
    </source>
</evidence>
<sequence>MPADDVSEDPMVVLPAPATVKAAADRFTGDVWVDGITNGAGPGTATLAAVRFSPGARTAWHRHANGQTLHVTDGRGIVCSRDGHAIAMKPGDTVYTPPGIWHWHGAAPDSFMTHLALSVAGGDVEWDEHVNDDEYTNATASVEAKSRTR</sequence>
<dbReference type="AlphaFoldDB" id="A0A495FM79"/>
<dbReference type="InterPro" id="IPR013096">
    <property type="entry name" value="Cupin_2"/>
</dbReference>
<dbReference type="Proteomes" id="UP000276055">
    <property type="component" value="Unassembled WGS sequence"/>
</dbReference>
<gene>
    <name evidence="2" type="ORF">C8D78_0142</name>
</gene>
<reference evidence="2 3" key="1">
    <citation type="submission" date="2018-10" db="EMBL/GenBank/DDBJ databases">
        <title>Genomic Encyclopedia of Type Strains, Phase IV (KMG-IV): sequencing the most valuable type-strain genomes for metagenomic binning, comparative biology and taxonomic classification.</title>
        <authorList>
            <person name="Goeker M."/>
        </authorList>
    </citation>
    <scope>NUCLEOTIDE SEQUENCE [LARGE SCALE GENOMIC DNA]</scope>
    <source>
        <strain evidence="2 3">DSM 25586</strain>
    </source>
</reference>
<dbReference type="GO" id="GO:0051213">
    <property type="term" value="F:dioxygenase activity"/>
    <property type="evidence" value="ECO:0007669"/>
    <property type="project" value="UniProtKB-KW"/>
</dbReference>
<dbReference type="EMBL" id="RBIR01000001">
    <property type="protein sequence ID" value="RKR29827.1"/>
    <property type="molecule type" value="Genomic_DNA"/>
</dbReference>
<protein>
    <submittedName>
        <fullName evidence="2">Quercetin dioxygenase-like cupin family protein</fullName>
    </submittedName>
</protein>
<evidence type="ECO:0000259" key="1">
    <source>
        <dbReference type="Pfam" id="PF07883"/>
    </source>
</evidence>
<keyword evidence="2" id="KW-0560">Oxidoreductase</keyword>
<dbReference type="InterPro" id="IPR014710">
    <property type="entry name" value="RmlC-like_jellyroll"/>
</dbReference>
<dbReference type="Gene3D" id="2.60.120.10">
    <property type="entry name" value="Jelly Rolls"/>
    <property type="match status" value="1"/>
</dbReference>
<organism evidence="2 3">
    <name type="scientific">Arthrobacter oryzae</name>
    <dbReference type="NCBI Taxonomy" id="409290"/>
    <lineage>
        <taxon>Bacteria</taxon>
        <taxon>Bacillati</taxon>
        <taxon>Actinomycetota</taxon>
        <taxon>Actinomycetes</taxon>
        <taxon>Micrococcales</taxon>
        <taxon>Micrococcaceae</taxon>
        <taxon>Arthrobacter</taxon>
    </lineage>
</organism>
<evidence type="ECO:0000313" key="3">
    <source>
        <dbReference type="Proteomes" id="UP000276055"/>
    </source>
</evidence>
<proteinExistence type="predicted"/>
<dbReference type="InterPro" id="IPR047263">
    <property type="entry name" value="HNL-like_cupin"/>
</dbReference>
<dbReference type="PANTHER" id="PTHR43698">
    <property type="entry name" value="RIBD C-TERMINAL DOMAIN CONTAINING PROTEIN"/>
    <property type="match status" value="1"/>
</dbReference>
<comment type="caution">
    <text evidence="2">The sequence shown here is derived from an EMBL/GenBank/DDBJ whole genome shotgun (WGS) entry which is preliminary data.</text>
</comment>
<accession>A0A495FM79</accession>
<dbReference type="InterPro" id="IPR011051">
    <property type="entry name" value="RmlC_Cupin_sf"/>
</dbReference>
<name>A0A495FM79_9MICC</name>
<dbReference type="RefSeq" id="WP_244208166.1">
    <property type="nucleotide sequence ID" value="NZ_RBIR01000001.1"/>
</dbReference>